<dbReference type="Proteomes" id="UP001154420">
    <property type="component" value="Unassembled WGS sequence"/>
</dbReference>
<dbReference type="AlphaFoldDB" id="A0A9X5BD31"/>
<sequence length="134" mass="15101">MRKRSFFALMIGALCLLGGCGLKARLPEHPIVYEQGINEEEGYAYLFYGDKVFVPYCAYESEDAGSCIGYCDIPADAYSDGARVYIFELKGYSSEEWIIESLEQNNCNEGMILREVNVTEAPDGLVSDYGWNRF</sequence>
<organism evidence="2 3">
    <name type="scientific">Parablautia muri</name>
    <dbReference type="NCBI Taxonomy" id="2320879"/>
    <lineage>
        <taxon>Bacteria</taxon>
        <taxon>Bacillati</taxon>
        <taxon>Bacillota</taxon>
        <taxon>Clostridia</taxon>
        <taxon>Lachnospirales</taxon>
        <taxon>Lachnospiraceae</taxon>
        <taxon>Parablautia</taxon>
    </lineage>
</organism>
<dbReference type="RefSeq" id="WP_160558841.1">
    <property type="nucleotide sequence ID" value="NZ_QZDT01000003.1"/>
</dbReference>
<evidence type="ECO:0000313" key="3">
    <source>
        <dbReference type="Proteomes" id="UP001154420"/>
    </source>
</evidence>
<protein>
    <recommendedName>
        <fullName evidence="4">Lipoprotein</fullName>
    </recommendedName>
</protein>
<evidence type="ECO:0008006" key="4">
    <source>
        <dbReference type="Google" id="ProtNLM"/>
    </source>
</evidence>
<keyword evidence="3" id="KW-1185">Reference proteome</keyword>
<evidence type="ECO:0000313" key="2">
    <source>
        <dbReference type="EMBL" id="NBJ91771.1"/>
    </source>
</evidence>
<keyword evidence="1" id="KW-0732">Signal</keyword>
<gene>
    <name evidence="2" type="ORF">D5281_03980</name>
</gene>
<comment type="caution">
    <text evidence="2">The sequence shown here is derived from an EMBL/GenBank/DDBJ whole genome shotgun (WGS) entry which is preliminary data.</text>
</comment>
<dbReference type="PROSITE" id="PS51257">
    <property type="entry name" value="PROKAR_LIPOPROTEIN"/>
    <property type="match status" value="1"/>
</dbReference>
<accession>A0A9X5BD31</accession>
<name>A0A9X5BD31_9FIRM</name>
<dbReference type="EMBL" id="QZDT01000003">
    <property type="protein sequence ID" value="NBJ91771.1"/>
    <property type="molecule type" value="Genomic_DNA"/>
</dbReference>
<reference evidence="2" key="1">
    <citation type="submission" date="2018-09" db="EMBL/GenBank/DDBJ databases">
        <title>Murine metabolic-syndrome-specific gut microbial biobank.</title>
        <authorList>
            <person name="Liu C."/>
        </authorList>
    </citation>
    <scope>NUCLEOTIDE SEQUENCE</scope>
    <source>
        <strain evidence="2">D42-62</strain>
    </source>
</reference>
<proteinExistence type="predicted"/>
<dbReference type="OrthoDB" id="9779098at2"/>
<evidence type="ECO:0000256" key="1">
    <source>
        <dbReference type="SAM" id="SignalP"/>
    </source>
</evidence>
<feature type="signal peptide" evidence="1">
    <location>
        <begin position="1"/>
        <end position="24"/>
    </location>
</feature>
<feature type="chain" id="PRO_5040919976" description="Lipoprotein" evidence="1">
    <location>
        <begin position="25"/>
        <end position="134"/>
    </location>
</feature>